<dbReference type="GeneID" id="26613512"/>
<dbReference type="OrthoDB" id="33343at10239"/>
<dbReference type="Pfam" id="PF24704">
    <property type="entry name" value="DUF7667"/>
    <property type="match status" value="1"/>
</dbReference>
<organism evidence="1 2">
    <name type="scientific">Paenibacillus phage Harrison</name>
    <dbReference type="NCBI Taxonomy" id="1636257"/>
    <lineage>
        <taxon>Viruses</taxon>
        <taxon>Duplodnaviria</taxon>
        <taxon>Heunggongvirae</taxon>
        <taxon>Uroviricota</taxon>
        <taxon>Caudoviricetes</taxon>
        <taxon>Gochnauervirinae</taxon>
        <taxon>Harrisonvirus</taxon>
        <taxon>Harrisonvirus harrison</taxon>
    </lineage>
</organism>
<dbReference type="KEGG" id="vg:26613512"/>
<dbReference type="RefSeq" id="YP_009193861.1">
    <property type="nucleotide sequence ID" value="NC_028746.1"/>
</dbReference>
<reference evidence="1 2" key="1">
    <citation type="journal article" date="2015" name="Genome Announc.">
        <title>Complete Genome Sequences of Nine Phages Capable of Infecting Paenibacillus larvae, the Causative Agent of American Foulbrood Disease in Honeybees.</title>
        <authorList>
            <person name="Tsourkas P.K."/>
            <person name="Yost D.G."/>
            <person name="Krohn A."/>
            <person name="LeBlanc L."/>
            <person name="Zhang A."/>
            <person name="Stamereilers C."/>
            <person name="Amy P.S."/>
        </authorList>
    </citation>
    <scope>NUCLEOTIDE SEQUENCE [LARGE SCALE GENOMIC DNA]</scope>
</reference>
<accession>A0A0K2CY78</accession>
<protein>
    <submittedName>
        <fullName evidence="1">Uncharacterized protein</fullName>
    </submittedName>
</protein>
<keyword evidence="2" id="KW-1185">Reference proteome</keyword>
<dbReference type="Proteomes" id="UP000204186">
    <property type="component" value="Segment"/>
</dbReference>
<evidence type="ECO:0000313" key="1">
    <source>
        <dbReference type="EMBL" id="ALA12448.1"/>
    </source>
</evidence>
<proteinExistence type="predicted"/>
<dbReference type="EMBL" id="KT361651">
    <property type="protein sequence ID" value="ALA12448.1"/>
    <property type="molecule type" value="Genomic_DNA"/>
</dbReference>
<sequence length="89" mass="10499">MSEIKIGIHPVHRRLAELCMKHSNLFALFENHSKSEFGELWQCLKQNADLVYKLDELKQLTFVAHLANDEEWKEELDEKIKQLEASFSK</sequence>
<gene>
    <name evidence="1" type="ORF">HARRISON_48</name>
</gene>
<name>A0A0K2CY78_9CAUD</name>
<evidence type="ECO:0000313" key="2">
    <source>
        <dbReference type="Proteomes" id="UP000204186"/>
    </source>
</evidence>
<dbReference type="InterPro" id="IPR056084">
    <property type="entry name" value="DUF7667"/>
</dbReference>